<protein>
    <submittedName>
        <fullName evidence="2">GNAT family N-acetyltransferase</fullName>
    </submittedName>
</protein>
<accession>A0ABS0SPQ2</accession>
<name>A0ABS0SPQ2_9FLAO</name>
<comment type="caution">
    <text evidence="2">The sequence shown here is derived from an EMBL/GenBank/DDBJ whole genome shotgun (WGS) entry which is preliminary data.</text>
</comment>
<dbReference type="InterPro" id="IPR050276">
    <property type="entry name" value="MshD_Acetyltransferase"/>
</dbReference>
<dbReference type="Proteomes" id="UP000641139">
    <property type="component" value="Unassembled WGS sequence"/>
</dbReference>
<dbReference type="PROSITE" id="PS51186">
    <property type="entry name" value="GNAT"/>
    <property type="match status" value="1"/>
</dbReference>
<dbReference type="PANTHER" id="PTHR43617">
    <property type="entry name" value="L-AMINO ACID N-ACETYLTRANSFERASE"/>
    <property type="match status" value="1"/>
</dbReference>
<dbReference type="RefSeq" id="WP_198466863.1">
    <property type="nucleotide sequence ID" value="NZ_JAEFDC010000007.1"/>
</dbReference>
<dbReference type="CDD" id="cd04301">
    <property type="entry name" value="NAT_SF"/>
    <property type="match status" value="1"/>
</dbReference>
<dbReference type="InterPro" id="IPR016181">
    <property type="entry name" value="Acyl_CoA_acyltransferase"/>
</dbReference>
<evidence type="ECO:0000313" key="2">
    <source>
        <dbReference type="EMBL" id="MBI1647234.1"/>
    </source>
</evidence>
<sequence>MIRPATPTDASAVAPLMFQAMEEIVYKMIGKNHKEEAIALLQKLFEQEDNQYSYKNAWLYEENNTVIGSIIAYDGAHLHRLRAPVLALIRSSYGIDIVLEDETNEGELYIDTLSVLPTAQGKGIGSKLITHLKKVATQPIGLLVDVQNPQAERLYSRLGFEYVNHQELAGGVYKHLVFRG</sequence>
<organism evidence="2 3">
    <name type="scientific">Capnocytophaga periodontitidis</name>
    <dbReference type="NCBI Taxonomy" id="2795027"/>
    <lineage>
        <taxon>Bacteria</taxon>
        <taxon>Pseudomonadati</taxon>
        <taxon>Bacteroidota</taxon>
        <taxon>Flavobacteriia</taxon>
        <taxon>Flavobacteriales</taxon>
        <taxon>Flavobacteriaceae</taxon>
        <taxon>Capnocytophaga</taxon>
    </lineage>
</organism>
<keyword evidence="3" id="KW-1185">Reference proteome</keyword>
<evidence type="ECO:0000313" key="3">
    <source>
        <dbReference type="Proteomes" id="UP000641139"/>
    </source>
</evidence>
<dbReference type="Gene3D" id="3.40.630.30">
    <property type="match status" value="1"/>
</dbReference>
<dbReference type="Pfam" id="PF00583">
    <property type="entry name" value="Acetyltransf_1"/>
    <property type="match status" value="1"/>
</dbReference>
<proteinExistence type="predicted"/>
<feature type="domain" description="N-acetyltransferase" evidence="1">
    <location>
        <begin position="1"/>
        <end position="180"/>
    </location>
</feature>
<evidence type="ECO:0000259" key="1">
    <source>
        <dbReference type="PROSITE" id="PS51186"/>
    </source>
</evidence>
<dbReference type="EMBL" id="JAEFDC010000007">
    <property type="protein sequence ID" value="MBI1647234.1"/>
    <property type="molecule type" value="Genomic_DNA"/>
</dbReference>
<dbReference type="InterPro" id="IPR000182">
    <property type="entry name" value="GNAT_dom"/>
</dbReference>
<reference evidence="2 3" key="1">
    <citation type="journal article" date="2021" name="Int. J. Syst. Evol. Microbiol.">
        <title>Capnocytophaga periodontitidis sp. nov., isolated from subgingival plaque of periodontitis patient.</title>
        <authorList>
            <person name="Zhang Y."/>
            <person name="Qiao D."/>
            <person name="Shi W."/>
            <person name="Wu D."/>
            <person name="Cai M."/>
        </authorList>
    </citation>
    <scope>NUCLEOTIDE SEQUENCE [LARGE SCALE GENOMIC DNA]</scope>
    <source>
        <strain evidence="2 3">051621</strain>
    </source>
</reference>
<gene>
    <name evidence="2" type="ORF">I7X30_09215</name>
</gene>
<dbReference type="PANTHER" id="PTHR43617:SF20">
    <property type="entry name" value="N-ALPHA-ACETYLTRANSFERASE RIMI"/>
    <property type="match status" value="1"/>
</dbReference>
<dbReference type="SUPFAM" id="SSF55729">
    <property type="entry name" value="Acyl-CoA N-acyltransferases (Nat)"/>
    <property type="match status" value="1"/>
</dbReference>